<keyword evidence="7" id="KW-0319">Glycerol metabolism</keyword>
<dbReference type="AlphaFoldDB" id="A0A4R3KDQ7"/>
<accession>A0A4R3KDQ7</accession>
<dbReference type="InterPro" id="IPR036117">
    <property type="entry name" value="DhaL_dom_sf"/>
</dbReference>
<keyword evidence="4" id="KW-0808">Transferase</keyword>
<evidence type="ECO:0000256" key="5">
    <source>
        <dbReference type="ARBA" id="ARBA00022741"/>
    </source>
</evidence>
<keyword evidence="6 13" id="KW-0418">Kinase</keyword>
<dbReference type="EC" id="2.7.1.121" evidence="3"/>
<keyword evidence="14" id="KW-1185">Reference proteome</keyword>
<evidence type="ECO:0000259" key="11">
    <source>
        <dbReference type="PROSITE" id="PS51480"/>
    </source>
</evidence>
<comment type="catalytic activity">
    <reaction evidence="1">
        <text>dihydroxyacetone + phosphoenolpyruvate = dihydroxyacetone phosphate + pyruvate</text>
        <dbReference type="Rhea" id="RHEA:18381"/>
        <dbReference type="ChEBI" id="CHEBI:15361"/>
        <dbReference type="ChEBI" id="CHEBI:16016"/>
        <dbReference type="ChEBI" id="CHEBI:57642"/>
        <dbReference type="ChEBI" id="CHEBI:58702"/>
        <dbReference type="EC" id="2.7.1.121"/>
    </reaction>
</comment>
<dbReference type="OrthoDB" id="9806345at2"/>
<name>A0A4R3KDQ7_9FIRM</name>
<dbReference type="Gene3D" id="3.30.1180.20">
    <property type="entry name" value="Dihydroxyacetone kinase, domain 2"/>
    <property type="match status" value="1"/>
</dbReference>
<evidence type="ECO:0000259" key="12">
    <source>
        <dbReference type="PROSITE" id="PS51481"/>
    </source>
</evidence>
<dbReference type="SMART" id="SM01120">
    <property type="entry name" value="Dak2"/>
    <property type="match status" value="1"/>
</dbReference>
<keyword evidence="5" id="KW-0547">Nucleotide-binding</keyword>
<dbReference type="GO" id="GO:0019563">
    <property type="term" value="P:glycerol catabolic process"/>
    <property type="evidence" value="ECO:0007669"/>
    <property type="project" value="TreeGrafter"/>
</dbReference>
<dbReference type="SUPFAM" id="SSF101473">
    <property type="entry name" value="DhaL-like"/>
    <property type="match status" value="1"/>
</dbReference>
<evidence type="ECO:0000256" key="6">
    <source>
        <dbReference type="ARBA" id="ARBA00022777"/>
    </source>
</evidence>
<dbReference type="Proteomes" id="UP000295726">
    <property type="component" value="Unassembled WGS sequence"/>
</dbReference>
<dbReference type="Gene3D" id="1.25.40.340">
    <property type="match status" value="1"/>
</dbReference>
<feature type="domain" description="DhaL" evidence="11">
    <location>
        <begin position="381"/>
        <end position="580"/>
    </location>
</feature>
<dbReference type="FunFam" id="3.40.50.10440:FF:000001">
    <property type="entry name" value="Dihydroxyacetone kinase, DhaK subunit"/>
    <property type="match status" value="1"/>
</dbReference>
<dbReference type="GO" id="GO:0047324">
    <property type="term" value="F:phosphoenolpyruvate-glycerone phosphotransferase activity"/>
    <property type="evidence" value="ECO:0007669"/>
    <property type="project" value="UniProtKB-EC"/>
</dbReference>
<evidence type="ECO:0000256" key="8">
    <source>
        <dbReference type="ARBA" id="ARBA00022840"/>
    </source>
</evidence>
<comment type="pathway">
    <text evidence="2">Polyol metabolism; glycerol degradation.</text>
</comment>
<dbReference type="Gene3D" id="3.40.50.10440">
    <property type="entry name" value="Dihydroxyacetone kinase, domain 1"/>
    <property type="match status" value="1"/>
</dbReference>
<evidence type="ECO:0000256" key="3">
    <source>
        <dbReference type="ARBA" id="ARBA00012095"/>
    </source>
</evidence>
<comment type="caution">
    <text evidence="13">The sequence shown here is derived from an EMBL/GenBank/DDBJ whole genome shotgun (WGS) entry which is preliminary data.</text>
</comment>
<evidence type="ECO:0000256" key="7">
    <source>
        <dbReference type="ARBA" id="ARBA00022798"/>
    </source>
</evidence>
<evidence type="ECO:0000256" key="4">
    <source>
        <dbReference type="ARBA" id="ARBA00022679"/>
    </source>
</evidence>
<comment type="subunit">
    <text evidence="9">Homodimer. The dihydroxyacetone kinase complex is composed of a homodimer of DhaM, a homodimer of DhaK and the subunit DhaL.</text>
</comment>
<dbReference type="InterPro" id="IPR004006">
    <property type="entry name" value="DhaK_dom"/>
</dbReference>
<dbReference type="GO" id="GO:0005524">
    <property type="term" value="F:ATP binding"/>
    <property type="evidence" value="ECO:0007669"/>
    <property type="project" value="UniProtKB-KW"/>
</dbReference>
<reference evidence="13 14" key="1">
    <citation type="submission" date="2019-03" db="EMBL/GenBank/DDBJ databases">
        <title>Genomic Encyclopedia of Type Strains, Phase IV (KMG-IV): sequencing the most valuable type-strain genomes for metagenomic binning, comparative biology and taxonomic classification.</title>
        <authorList>
            <person name="Goeker M."/>
        </authorList>
    </citation>
    <scope>NUCLEOTIDE SEQUENCE [LARGE SCALE GENOMIC DNA]</scope>
    <source>
        <strain evidence="13 14">DSM 29489</strain>
    </source>
</reference>
<dbReference type="PANTHER" id="PTHR28629:SF4">
    <property type="entry name" value="TRIOKINASE_FMN CYCLASE"/>
    <property type="match status" value="1"/>
</dbReference>
<sequence>MKKIINHADNVVKEMLEGYISAYSRYYRKHPDVNGVLLRQKRRGKVALVIGGGSGHEPMFSGFVGKGLADAAACGNVFASPDPNTIYETAKAVEDGQGVLFVYGCYAGDNLNFDMGEEMLRDEGIETAHVRVRDDVASAPPDRVEDRRGIAGDVFVVKTAGAACDAGLSLEEATRITKKARDNTKSIGVATAPAQLPGVEKPIFELGENEIEYGMGLHGERGVLRTKWQPADVLAEKMYGQIKEDTALKAGDEVCVLVNGLGATTITELAIVYRKVKELLDKDKIRVYDADLNNYCTSQEMGGFSITLFQLDEELKQYYDMPCYSPYYAKGELTESSREIKEECEEKYQEETCSADSVSQDTEEPCVSREKKGPLTELTAEDAREMLIYIADKVRAKKSYLTEIDSAIGDGDHGIGMAGGMKKAKERLQQMKGEQNVYAVFEAAGKAMLMSMGGASGVIFGSLYLAGAKDMEEKGVLTPEDLAKMERKSLAAIQERGKAEVGDKTMVDALTPAVEALEANCDKGLLEMLRAAEEAAGQGVEDTKKYVAKFGRAKSLMERAIGYQDAGAASVWLIFQGMREYVEG</sequence>
<dbReference type="NCBIfam" id="NF011049">
    <property type="entry name" value="PRK14479.1"/>
    <property type="match status" value="1"/>
</dbReference>
<dbReference type="PROSITE" id="PS51481">
    <property type="entry name" value="DHAK"/>
    <property type="match status" value="1"/>
</dbReference>
<evidence type="ECO:0000313" key="13">
    <source>
        <dbReference type="EMBL" id="TCS81235.1"/>
    </source>
</evidence>
<dbReference type="InterPro" id="IPR050861">
    <property type="entry name" value="Dihydroxyacetone_Kinase"/>
</dbReference>
<dbReference type="InterPro" id="IPR004007">
    <property type="entry name" value="DhaL_dom"/>
</dbReference>
<dbReference type="PANTHER" id="PTHR28629">
    <property type="entry name" value="TRIOKINASE/FMN CYCLASE"/>
    <property type="match status" value="1"/>
</dbReference>
<dbReference type="FunFam" id="1.25.40.340:FF:000002">
    <property type="entry name" value="Dihydroxyacetone kinase, L subunit"/>
    <property type="match status" value="1"/>
</dbReference>
<dbReference type="PROSITE" id="PS51480">
    <property type="entry name" value="DHAL"/>
    <property type="match status" value="1"/>
</dbReference>
<dbReference type="Pfam" id="PF02734">
    <property type="entry name" value="Dak2"/>
    <property type="match status" value="1"/>
</dbReference>
<evidence type="ECO:0000256" key="1">
    <source>
        <dbReference type="ARBA" id="ARBA00001113"/>
    </source>
</evidence>
<feature type="domain" description="DhaK" evidence="12">
    <location>
        <begin position="7"/>
        <end position="328"/>
    </location>
</feature>
<keyword evidence="8" id="KW-0067">ATP-binding</keyword>
<organism evidence="13 14">
    <name type="scientific">Muricomes intestini</name>
    <dbReference type="NCBI Taxonomy" id="1796634"/>
    <lineage>
        <taxon>Bacteria</taxon>
        <taxon>Bacillati</taxon>
        <taxon>Bacillota</taxon>
        <taxon>Clostridia</taxon>
        <taxon>Lachnospirales</taxon>
        <taxon>Lachnospiraceae</taxon>
        <taxon>Muricomes</taxon>
    </lineage>
</organism>
<protein>
    <recommendedName>
        <fullName evidence="3">phosphoenolpyruvate--glycerone phosphotransferase</fullName>
        <ecNumber evidence="3">2.7.1.121</ecNumber>
    </recommendedName>
</protein>
<evidence type="ECO:0000256" key="9">
    <source>
        <dbReference type="ARBA" id="ARBA00046577"/>
    </source>
</evidence>
<dbReference type="EMBL" id="SLZZ01000004">
    <property type="protein sequence ID" value="TCS81235.1"/>
    <property type="molecule type" value="Genomic_DNA"/>
</dbReference>
<dbReference type="RefSeq" id="WP_132379431.1">
    <property type="nucleotide sequence ID" value="NZ_DAIRMY010000069.1"/>
</dbReference>
<dbReference type="SUPFAM" id="SSF82549">
    <property type="entry name" value="DAK1/DegV-like"/>
    <property type="match status" value="1"/>
</dbReference>
<gene>
    <name evidence="13" type="ORF">EDD59_104172</name>
</gene>
<dbReference type="GO" id="GO:0004371">
    <property type="term" value="F:glycerone kinase activity"/>
    <property type="evidence" value="ECO:0007669"/>
    <property type="project" value="InterPro"/>
</dbReference>
<comment type="function">
    <text evidence="10">ADP-binding subunit of the dihydroxyacetone kinase, which is responsible for the phosphoenolpyruvate (PEP)-dependent phosphorylation of dihydroxyacetone. DhaL-ADP is converted to DhaL-ATP via a phosphoryl group transfer from DhaM and transmits it to dihydroxyacetone binds to DhaK.</text>
</comment>
<dbReference type="Pfam" id="PF02733">
    <property type="entry name" value="Dak1"/>
    <property type="match status" value="1"/>
</dbReference>
<evidence type="ECO:0000313" key="14">
    <source>
        <dbReference type="Proteomes" id="UP000295726"/>
    </source>
</evidence>
<dbReference type="InterPro" id="IPR012737">
    <property type="entry name" value="DhaK_L_YcgS"/>
</dbReference>
<evidence type="ECO:0000256" key="2">
    <source>
        <dbReference type="ARBA" id="ARBA00004745"/>
    </source>
</evidence>
<evidence type="ECO:0000256" key="10">
    <source>
        <dbReference type="ARBA" id="ARBA00055771"/>
    </source>
</evidence>
<dbReference type="GO" id="GO:0005829">
    <property type="term" value="C:cytosol"/>
    <property type="evidence" value="ECO:0007669"/>
    <property type="project" value="TreeGrafter"/>
</dbReference>
<proteinExistence type="predicted"/>
<dbReference type="NCBIfam" id="TIGR02365">
    <property type="entry name" value="dha_L_ycgS"/>
    <property type="match status" value="1"/>
</dbReference>